<evidence type="ECO:0000256" key="4">
    <source>
        <dbReference type="ARBA" id="ARBA00022519"/>
    </source>
</evidence>
<dbReference type="Proteomes" id="UP000662747">
    <property type="component" value="Chromosome"/>
</dbReference>
<sequence length="674" mass="72540">MNGTIGNGLVLGGLAFAAFGAIVGLASGLRRSETGYPWVLRAVWGFAACMIGANLTMVHALVTNDFSVKYVTQVGSLDTPLLYKVVSLWSALEGSILFWGLIMGSYIAAFALIHRREHARYMQLALGTMLAVGVFFAFLIAGPANPWGAVFPVPADGPGPNPLLQNHILMVIHPPMLYMGYVGMTVPFGVAVAGLLRGEIGEAWMAPLRRWTLVAWIFLSVGIILGAWWAYAVLGWGGYWAWDPVENASFLPWLTATAFMHSTMVQERKRMLKLWTLSLALASFVLTILGTFMTRSGIFNSVHSFTQSDIGPTFLVFLGILLVTCIGLLASRGHLLVPEGRLSSALSRETSILVNNLVFVAITFTVLLGTVYPLVSEAVRGVRVSVGEPYFNKMAVPGGIAVLFLMGVGPMLPWGTPDKATLRRQFIIPAVVGLVVTAACYAAGLRGVYPLLTFGLAGFVTVITLRELVAPVRVRMSERKEGLVTAVVTSATKAQRRFGGYVVHLGIVLIIVAVAASSSYVKHTSGTVRKGENLELGGYQMKYLGLVSGEEPHRTFVAARLQVTAPNGKESEQRPRLNYYERSTDPIGTPAVRETPAEDLYISMMAFSEQAGTASFNVWVFPLVGWIWWSIPLLVLGTLIAIWPRRKAAVAVSPAADLGASPPLAGGGAERGAA</sequence>
<evidence type="ECO:0000259" key="11">
    <source>
        <dbReference type="Pfam" id="PF01578"/>
    </source>
</evidence>
<evidence type="ECO:0000256" key="5">
    <source>
        <dbReference type="ARBA" id="ARBA00022692"/>
    </source>
</evidence>
<accession>A0ABX7P996</accession>
<feature type="domain" description="Cytochrome c assembly protein" evidence="11">
    <location>
        <begin position="89"/>
        <end position="296"/>
    </location>
</feature>
<feature type="transmembrane region" description="Helical" evidence="10">
    <location>
        <begin position="38"/>
        <end position="62"/>
    </location>
</feature>
<keyword evidence="3" id="KW-1003">Cell membrane</keyword>
<dbReference type="PANTHER" id="PTHR43653">
    <property type="entry name" value="CYTOCHROME C ASSEMBLY PROTEIN-RELATED"/>
    <property type="match status" value="1"/>
</dbReference>
<keyword evidence="8 10" id="KW-0472">Membrane</keyword>
<dbReference type="InterPro" id="IPR002541">
    <property type="entry name" value="Cyt_c_assembly"/>
</dbReference>
<evidence type="ECO:0000313" key="13">
    <source>
        <dbReference type="EMBL" id="QSQ26985.1"/>
    </source>
</evidence>
<dbReference type="InterPro" id="IPR003567">
    <property type="entry name" value="Cyt_c_biogenesis"/>
</dbReference>
<keyword evidence="6" id="KW-0201">Cytochrome c-type biogenesis</keyword>
<feature type="transmembrane region" description="Helical" evidence="10">
    <location>
        <begin position="82"/>
        <end position="112"/>
    </location>
</feature>
<evidence type="ECO:0000256" key="3">
    <source>
        <dbReference type="ARBA" id="ARBA00022475"/>
    </source>
</evidence>
<feature type="domain" description="Cytochrome c-type biogenesis protein CcmF C-terminal" evidence="12">
    <location>
        <begin position="315"/>
        <end position="643"/>
    </location>
</feature>
<proteinExistence type="inferred from homology"/>
<dbReference type="GO" id="GO:0016829">
    <property type="term" value="F:lyase activity"/>
    <property type="evidence" value="ECO:0007669"/>
    <property type="project" value="UniProtKB-KW"/>
</dbReference>
<organism evidence="13 14">
    <name type="scientific">Pyxidicoccus parkwayensis</name>
    <dbReference type="NCBI Taxonomy" id="2813578"/>
    <lineage>
        <taxon>Bacteria</taxon>
        <taxon>Pseudomonadati</taxon>
        <taxon>Myxococcota</taxon>
        <taxon>Myxococcia</taxon>
        <taxon>Myxococcales</taxon>
        <taxon>Cystobacterineae</taxon>
        <taxon>Myxococcaceae</taxon>
        <taxon>Pyxidicoccus</taxon>
    </lineage>
</organism>
<feature type="transmembrane region" description="Helical" evidence="10">
    <location>
        <begin position="395"/>
        <end position="414"/>
    </location>
</feature>
<feature type="transmembrane region" description="Helical" evidence="10">
    <location>
        <begin position="426"/>
        <end position="445"/>
    </location>
</feature>
<dbReference type="Pfam" id="PF01578">
    <property type="entry name" value="Cytochrom_C_asm"/>
    <property type="match status" value="1"/>
</dbReference>
<keyword evidence="13" id="KW-0456">Lyase</keyword>
<feature type="transmembrane region" description="Helical" evidence="10">
    <location>
        <begin position="313"/>
        <end position="331"/>
    </location>
</feature>
<gene>
    <name evidence="13" type="ORF">JY651_19615</name>
</gene>
<feature type="transmembrane region" description="Helical" evidence="10">
    <location>
        <begin position="626"/>
        <end position="643"/>
    </location>
</feature>
<reference evidence="13 14" key="1">
    <citation type="submission" date="2021-02" db="EMBL/GenBank/DDBJ databases">
        <title>De Novo genome assembly of isolated myxobacteria.</title>
        <authorList>
            <person name="Stevens D.C."/>
        </authorList>
    </citation>
    <scope>NUCLEOTIDE SEQUENCE [LARGE SCALE GENOMIC DNA]</scope>
    <source>
        <strain evidence="14">SCPEA02</strain>
    </source>
</reference>
<keyword evidence="7 10" id="KW-1133">Transmembrane helix</keyword>
<name>A0ABX7P996_9BACT</name>
<comment type="similarity">
    <text evidence="2">Belongs to the CcmF/CycK/Ccl1/NrfE/CcsA family.</text>
</comment>
<evidence type="ECO:0000256" key="1">
    <source>
        <dbReference type="ARBA" id="ARBA00004429"/>
    </source>
</evidence>
<comment type="subcellular location">
    <subcellularLocation>
        <location evidence="1">Cell inner membrane</location>
        <topology evidence="1">Multi-pass membrane protein</topology>
    </subcellularLocation>
</comment>
<dbReference type="Pfam" id="PF16327">
    <property type="entry name" value="CcmF_C"/>
    <property type="match status" value="1"/>
</dbReference>
<feature type="transmembrane region" description="Helical" evidence="10">
    <location>
        <begin position="124"/>
        <end position="144"/>
    </location>
</feature>
<dbReference type="PRINTS" id="PR01411">
    <property type="entry name" value="CCMFBIOGNSIS"/>
</dbReference>
<evidence type="ECO:0000256" key="8">
    <source>
        <dbReference type="ARBA" id="ARBA00023136"/>
    </source>
</evidence>
<feature type="transmembrane region" description="Helical" evidence="10">
    <location>
        <begin position="501"/>
        <end position="521"/>
    </location>
</feature>
<feature type="transmembrane region" description="Helical" evidence="10">
    <location>
        <begin position="274"/>
        <end position="293"/>
    </location>
</feature>
<feature type="transmembrane region" description="Helical" evidence="10">
    <location>
        <begin position="451"/>
        <end position="469"/>
    </location>
</feature>
<keyword evidence="4" id="KW-0997">Cell inner membrane</keyword>
<evidence type="ECO:0000256" key="2">
    <source>
        <dbReference type="ARBA" id="ARBA00009186"/>
    </source>
</evidence>
<evidence type="ECO:0000256" key="6">
    <source>
        <dbReference type="ARBA" id="ARBA00022748"/>
    </source>
</evidence>
<evidence type="ECO:0000256" key="10">
    <source>
        <dbReference type="SAM" id="Phobius"/>
    </source>
</evidence>
<feature type="transmembrane region" description="Helical" evidence="10">
    <location>
        <begin position="208"/>
        <end position="230"/>
    </location>
</feature>
<evidence type="ECO:0000313" key="14">
    <source>
        <dbReference type="Proteomes" id="UP000662747"/>
    </source>
</evidence>
<comment type="function">
    <text evidence="9">Required for the biogenesis of c-type cytochromes. Possible subunit of a heme lyase.</text>
</comment>
<dbReference type="InterPro" id="IPR032523">
    <property type="entry name" value="CcmF_C"/>
</dbReference>
<dbReference type="PRINTS" id="PR01410">
    <property type="entry name" value="CCBIOGENESIS"/>
</dbReference>
<feature type="transmembrane region" description="Helical" evidence="10">
    <location>
        <begin position="352"/>
        <end position="375"/>
    </location>
</feature>
<feature type="transmembrane region" description="Helical" evidence="10">
    <location>
        <begin position="6"/>
        <end position="26"/>
    </location>
</feature>
<dbReference type="InterPro" id="IPR003568">
    <property type="entry name" value="Cyt_c_biogenesis_CcmF"/>
</dbReference>
<keyword evidence="5 10" id="KW-0812">Transmembrane</keyword>
<evidence type="ECO:0000256" key="7">
    <source>
        <dbReference type="ARBA" id="ARBA00022989"/>
    </source>
</evidence>
<protein>
    <submittedName>
        <fullName evidence="13">Heme lyase CcmF/NrfE family subunit</fullName>
    </submittedName>
</protein>
<dbReference type="RefSeq" id="WP_206728513.1">
    <property type="nucleotide sequence ID" value="NZ_CP071090.1"/>
</dbReference>
<feature type="transmembrane region" description="Helical" evidence="10">
    <location>
        <begin position="176"/>
        <end position="196"/>
    </location>
</feature>
<evidence type="ECO:0000256" key="9">
    <source>
        <dbReference type="ARBA" id="ARBA00037230"/>
    </source>
</evidence>
<dbReference type="EMBL" id="CP071090">
    <property type="protein sequence ID" value="QSQ26985.1"/>
    <property type="molecule type" value="Genomic_DNA"/>
</dbReference>
<feature type="transmembrane region" description="Helical" evidence="10">
    <location>
        <begin position="250"/>
        <end position="267"/>
    </location>
</feature>
<dbReference type="PANTHER" id="PTHR43653:SF1">
    <property type="entry name" value="CYTOCHROME C-TYPE BIOGENESIS PROTEIN CCMF"/>
    <property type="match status" value="1"/>
</dbReference>
<evidence type="ECO:0000259" key="12">
    <source>
        <dbReference type="Pfam" id="PF16327"/>
    </source>
</evidence>
<keyword evidence="14" id="KW-1185">Reference proteome</keyword>